<name>A0AA39JJK3_9AGAR</name>
<dbReference type="GO" id="GO:0016705">
    <property type="term" value="F:oxidoreductase activity, acting on paired donors, with incorporation or reduction of molecular oxygen"/>
    <property type="evidence" value="ECO:0007669"/>
    <property type="project" value="InterPro"/>
</dbReference>
<dbReference type="SUPFAM" id="SSF48264">
    <property type="entry name" value="Cytochrome P450"/>
    <property type="match status" value="1"/>
</dbReference>
<dbReference type="InterPro" id="IPR050121">
    <property type="entry name" value="Cytochrome_P450_monoxygenase"/>
</dbReference>
<comment type="cofactor">
    <cofactor evidence="1 13">
        <name>heme</name>
        <dbReference type="ChEBI" id="CHEBI:30413"/>
    </cofactor>
</comment>
<dbReference type="EMBL" id="JAUEPT010000021">
    <property type="protein sequence ID" value="KAK0443843.1"/>
    <property type="molecule type" value="Genomic_DNA"/>
</dbReference>
<evidence type="ECO:0000256" key="7">
    <source>
        <dbReference type="ARBA" id="ARBA00022723"/>
    </source>
</evidence>
<evidence type="ECO:0000256" key="11">
    <source>
        <dbReference type="ARBA" id="ARBA00023033"/>
    </source>
</evidence>
<dbReference type="Pfam" id="PF00067">
    <property type="entry name" value="p450"/>
    <property type="match status" value="1"/>
</dbReference>
<proteinExistence type="inferred from homology"/>
<sequence length="161" mass="18151">MPYLNAVLKEILRFHPISYNSPRFASRDDVLPLSKSMMMKSGKVLHDLLIPKGTCIITSIACYNRNKDVFRADAHTFNLERWLENGDIKRNAKVSLGLYGNLFTFFGGPQSCMGWRFALLSWRLLTNLSFPDRGLDSHSEGIVQGDGAHGPHLKGEVEKRA</sequence>
<dbReference type="PANTHER" id="PTHR24305">
    <property type="entry name" value="CYTOCHROME P450"/>
    <property type="match status" value="1"/>
</dbReference>
<dbReference type="GO" id="GO:0005506">
    <property type="term" value="F:iron ion binding"/>
    <property type="evidence" value="ECO:0007669"/>
    <property type="project" value="InterPro"/>
</dbReference>
<dbReference type="AlphaFoldDB" id="A0AA39JJK3"/>
<keyword evidence="10 13" id="KW-0408">Iron</keyword>
<evidence type="ECO:0000256" key="9">
    <source>
        <dbReference type="ARBA" id="ARBA00023002"/>
    </source>
</evidence>
<gene>
    <name evidence="15" type="ORF">EV421DRAFT_514090</name>
</gene>
<dbReference type="Proteomes" id="UP001175226">
    <property type="component" value="Unassembled WGS sequence"/>
</dbReference>
<keyword evidence="12" id="KW-0472">Membrane</keyword>
<feature type="binding site" description="axial binding residue" evidence="13">
    <location>
        <position position="112"/>
    </location>
    <ligand>
        <name>heme</name>
        <dbReference type="ChEBI" id="CHEBI:30413"/>
    </ligand>
    <ligandPart>
        <name>Fe</name>
        <dbReference type="ChEBI" id="CHEBI:18248"/>
    </ligandPart>
</feature>
<evidence type="ECO:0000256" key="14">
    <source>
        <dbReference type="SAM" id="MobiDB-lite"/>
    </source>
</evidence>
<keyword evidence="11" id="KW-0503">Monooxygenase</keyword>
<evidence type="ECO:0000256" key="12">
    <source>
        <dbReference type="ARBA" id="ARBA00023136"/>
    </source>
</evidence>
<evidence type="ECO:0000256" key="8">
    <source>
        <dbReference type="ARBA" id="ARBA00022989"/>
    </source>
</evidence>
<comment type="similarity">
    <text evidence="4">Belongs to the cytochrome P450 family.</text>
</comment>
<keyword evidence="9" id="KW-0560">Oxidoreductase</keyword>
<evidence type="ECO:0000256" key="13">
    <source>
        <dbReference type="PIRSR" id="PIRSR602403-1"/>
    </source>
</evidence>
<dbReference type="Gene3D" id="1.10.630.10">
    <property type="entry name" value="Cytochrome P450"/>
    <property type="match status" value="1"/>
</dbReference>
<dbReference type="PANTHER" id="PTHR24305:SF166">
    <property type="entry name" value="CYTOCHROME P450 12A4, MITOCHONDRIAL-RELATED"/>
    <property type="match status" value="1"/>
</dbReference>
<dbReference type="InterPro" id="IPR036396">
    <property type="entry name" value="Cyt_P450_sf"/>
</dbReference>
<comment type="pathway">
    <text evidence="3">Secondary metabolite biosynthesis; terpenoid biosynthesis.</text>
</comment>
<dbReference type="GO" id="GO:0004497">
    <property type="term" value="F:monooxygenase activity"/>
    <property type="evidence" value="ECO:0007669"/>
    <property type="project" value="UniProtKB-KW"/>
</dbReference>
<dbReference type="GO" id="GO:0016020">
    <property type="term" value="C:membrane"/>
    <property type="evidence" value="ECO:0007669"/>
    <property type="project" value="UniProtKB-SubCell"/>
</dbReference>
<keyword evidence="16" id="KW-1185">Reference proteome</keyword>
<keyword evidence="5 13" id="KW-0349">Heme</keyword>
<reference evidence="15" key="1">
    <citation type="submission" date="2023-06" db="EMBL/GenBank/DDBJ databases">
        <authorList>
            <consortium name="Lawrence Berkeley National Laboratory"/>
            <person name="Ahrendt S."/>
            <person name="Sahu N."/>
            <person name="Indic B."/>
            <person name="Wong-Bajracharya J."/>
            <person name="Merenyi Z."/>
            <person name="Ke H.-M."/>
            <person name="Monk M."/>
            <person name="Kocsube S."/>
            <person name="Drula E."/>
            <person name="Lipzen A."/>
            <person name="Balint B."/>
            <person name="Henrissat B."/>
            <person name="Andreopoulos B."/>
            <person name="Martin F.M."/>
            <person name="Harder C.B."/>
            <person name="Rigling D."/>
            <person name="Ford K.L."/>
            <person name="Foster G.D."/>
            <person name="Pangilinan J."/>
            <person name="Papanicolaou A."/>
            <person name="Barry K."/>
            <person name="LaButti K."/>
            <person name="Viragh M."/>
            <person name="Koriabine M."/>
            <person name="Yan M."/>
            <person name="Riley R."/>
            <person name="Champramary S."/>
            <person name="Plett K.L."/>
            <person name="Tsai I.J."/>
            <person name="Slot J."/>
            <person name="Sipos G."/>
            <person name="Plett J."/>
            <person name="Nagy L.G."/>
            <person name="Grigoriev I.V."/>
        </authorList>
    </citation>
    <scope>NUCLEOTIDE SEQUENCE</scope>
    <source>
        <strain evidence="15">FPL87.14</strain>
    </source>
</reference>
<keyword evidence="7 13" id="KW-0479">Metal-binding</keyword>
<evidence type="ECO:0000313" key="15">
    <source>
        <dbReference type="EMBL" id="KAK0443843.1"/>
    </source>
</evidence>
<evidence type="ECO:0000256" key="10">
    <source>
        <dbReference type="ARBA" id="ARBA00023004"/>
    </source>
</evidence>
<dbReference type="PRINTS" id="PR00465">
    <property type="entry name" value="EP450IV"/>
</dbReference>
<comment type="subcellular location">
    <subcellularLocation>
        <location evidence="2">Membrane</location>
    </subcellularLocation>
</comment>
<accession>A0AA39JJK3</accession>
<protein>
    <submittedName>
        <fullName evidence="15">Cytochrome P450</fullName>
    </submittedName>
</protein>
<evidence type="ECO:0000256" key="1">
    <source>
        <dbReference type="ARBA" id="ARBA00001971"/>
    </source>
</evidence>
<evidence type="ECO:0000256" key="5">
    <source>
        <dbReference type="ARBA" id="ARBA00022617"/>
    </source>
</evidence>
<evidence type="ECO:0000313" key="16">
    <source>
        <dbReference type="Proteomes" id="UP001175226"/>
    </source>
</evidence>
<comment type="caution">
    <text evidence="15">The sequence shown here is derived from an EMBL/GenBank/DDBJ whole genome shotgun (WGS) entry which is preliminary data.</text>
</comment>
<evidence type="ECO:0000256" key="3">
    <source>
        <dbReference type="ARBA" id="ARBA00004721"/>
    </source>
</evidence>
<evidence type="ECO:0000256" key="2">
    <source>
        <dbReference type="ARBA" id="ARBA00004370"/>
    </source>
</evidence>
<evidence type="ECO:0000256" key="6">
    <source>
        <dbReference type="ARBA" id="ARBA00022692"/>
    </source>
</evidence>
<feature type="region of interest" description="Disordered" evidence="14">
    <location>
        <begin position="141"/>
        <end position="161"/>
    </location>
</feature>
<organism evidence="15 16">
    <name type="scientific">Armillaria borealis</name>
    <dbReference type="NCBI Taxonomy" id="47425"/>
    <lineage>
        <taxon>Eukaryota</taxon>
        <taxon>Fungi</taxon>
        <taxon>Dikarya</taxon>
        <taxon>Basidiomycota</taxon>
        <taxon>Agaricomycotina</taxon>
        <taxon>Agaricomycetes</taxon>
        <taxon>Agaricomycetidae</taxon>
        <taxon>Agaricales</taxon>
        <taxon>Marasmiineae</taxon>
        <taxon>Physalacriaceae</taxon>
        <taxon>Armillaria</taxon>
    </lineage>
</organism>
<keyword evidence="8" id="KW-1133">Transmembrane helix</keyword>
<dbReference type="InterPro" id="IPR001128">
    <property type="entry name" value="Cyt_P450"/>
</dbReference>
<dbReference type="GO" id="GO:0020037">
    <property type="term" value="F:heme binding"/>
    <property type="evidence" value="ECO:0007669"/>
    <property type="project" value="InterPro"/>
</dbReference>
<keyword evidence="6" id="KW-0812">Transmembrane</keyword>
<evidence type="ECO:0000256" key="4">
    <source>
        <dbReference type="ARBA" id="ARBA00010617"/>
    </source>
</evidence>
<dbReference type="InterPro" id="IPR002403">
    <property type="entry name" value="Cyt_P450_E_grp-IV"/>
</dbReference>